<organism evidence="2 3">
    <name type="scientific">Funneliformis geosporum</name>
    <dbReference type="NCBI Taxonomy" id="1117311"/>
    <lineage>
        <taxon>Eukaryota</taxon>
        <taxon>Fungi</taxon>
        <taxon>Fungi incertae sedis</taxon>
        <taxon>Mucoromycota</taxon>
        <taxon>Glomeromycotina</taxon>
        <taxon>Glomeromycetes</taxon>
        <taxon>Glomerales</taxon>
        <taxon>Glomeraceae</taxon>
        <taxon>Funneliformis</taxon>
    </lineage>
</organism>
<accession>A0A9W4WNL2</accession>
<evidence type="ECO:0000313" key="3">
    <source>
        <dbReference type="Proteomes" id="UP001153678"/>
    </source>
</evidence>
<dbReference type="OrthoDB" id="2437846at2759"/>
<dbReference type="AlphaFoldDB" id="A0A9W4WNL2"/>
<reference evidence="2" key="1">
    <citation type="submission" date="2022-08" db="EMBL/GenBank/DDBJ databases">
        <authorList>
            <person name="Kallberg Y."/>
            <person name="Tangrot J."/>
            <person name="Rosling A."/>
        </authorList>
    </citation>
    <scope>NUCLEOTIDE SEQUENCE</scope>
    <source>
        <strain evidence="2">Wild A</strain>
    </source>
</reference>
<feature type="region of interest" description="Disordered" evidence="1">
    <location>
        <begin position="105"/>
        <end position="141"/>
    </location>
</feature>
<proteinExistence type="predicted"/>
<gene>
    <name evidence="2" type="ORF">FWILDA_LOCUS7023</name>
</gene>
<dbReference type="EMBL" id="CAMKVN010001341">
    <property type="protein sequence ID" value="CAI2175299.1"/>
    <property type="molecule type" value="Genomic_DNA"/>
</dbReference>
<comment type="caution">
    <text evidence="2">The sequence shown here is derived from an EMBL/GenBank/DDBJ whole genome shotgun (WGS) entry which is preliminary data.</text>
</comment>
<evidence type="ECO:0000313" key="2">
    <source>
        <dbReference type="EMBL" id="CAI2175299.1"/>
    </source>
</evidence>
<protein>
    <submittedName>
        <fullName evidence="2">17522_t:CDS:1</fullName>
    </submittedName>
</protein>
<feature type="compositionally biased region" description="Polar residues" evidence="1">
    <location>
        <begin position="121"/>
        <end position="141"/>
    </location>
</feature>
<keyword evidence="3" id="KW-1185">Reference proteome</keyword>
<sequence length="141" mass="17297">MTQPMTAFMDFYHANKIEDWTCNNLVEYYHDKMEKNDWKKFDMIHRGKAQEILDKWKNWTAFYKDLIREDRARKDYKYYKSTQQPDRKFNTKFRQLSYNFGKMRSRRNGKSLDSIKKKALSSESSPDIQNYFSQVRSEQNE</sequence>
<evidence type="ECO:0000256" key="1">
    <source>
        <dbReference type="SAM" id="MobiDB-lite"/>
    </source>
</evidence>
<dbReference type="Proteomes" id="UP001153678">
    <property type="component" value="Unassembled WGS sequence"/>
</dbReference>
<name>A0A9W4WNL2_9GLOM</name>